<keyword evidence="3" id="KW-1185">Reference proteome</keyword>
<dbReference type="AlphaFoldDB" id="A0A0N0IAZ4"/>
<dbReference type="Proteomes" id="UP000053226">
    <property type="component" value="Unassembled WGS sequence"/>
</dbReference>
<feature type="transmembrane region" description="Helical" evidence="1">
    <location>
        <begin position="363"/>
        <end position="388"/>
    </location>
</feature>
<organism evidence="2 3">
    <name type="scientific">Moellerella wisconsensis ATCC 35017</name>
    <dbReference type="NCBI Taxonomy" id="1354267"/>
    <lineage>
        <taxon>Bacteria</taxon>
        <taxon>Pseudomonadati</taxon>
        <taxon>Pseudomonadota</taxon>
        <taxon>Gammaproteobacteria</taxon>
        <taxon>Enterobacterales</taxon>
        <taxon>Morganellaceae</taxon>
        <taxon>Moellerella</taxon>
    </lineage>
</organism>
<evidence type="ECO:0000256" key="1">
    <source>
        <dbReference type="SAM" id="Phobius"/>
    </source>
</evidence>
<keyword evidence="1" id="KW-0812">Transmembrane</keyword>
<proteinExistence type="predicted"/>
<keyword evidence="1" id="KW-1133">Transmembrane helix</keyword>
<feature type="transmembrane region" description="Helical" evidence="1">
    <location>
        <begin position="339"/>
        <end position="357"/>
    </location>
</feature>
<feature type="transmembrane region" description="Helical" evidence="1">
    <location>
        <begin position="189"/>
        <end position="206"/>
    </location>
</feature>
<feature type="transmembrane region" description="Helical" evidence="1">
    <location>
        <begin position="213"/>
        <end position="241"/>
    </location>
</feature>
<dbReference type="EMBL" id="LGAA01000014">
    <property type="protein sequence ID" value="KPD03161.1"/>
    <property type="molecule type" value="Genomic_DNA"/>
</dbReference>
<gene>
    <name evidence="2" type="ORF">M992_1287</name>
</gene>
<feature type="transmembrane region" description="Helical" evidence="1">
    <location>
        <begin position="253"/>
        <end position="275"/>
    </location>
</feature>
<feature type="transmembrane region" description="Helical" evidence="1">
    <location>
        <begin position="39"/>
        <end position="58"/>
    </location>
</feature>
<sequence>MMFFANILMLNLLVIYFRAFMKKISFFILLLLIPLINSGLYMLGIVIIWFLFCLLLSYKEIIHTKLYIGDYFFLFILILYGIITIILKPYTLYSLKINTYLVSMIYISIVYIFISLLREFDYDYIVKIFRYYLIILAATILLQWLTYFLTDDYIDFNKIFSFGESESRYTSLTFKTLGLIRPTAFFTEPSNASAIMTMITFCYLYLIKKIDRYVILGFIVSILTLSTAGVLIGSASLGISLLFYSNKSKLRTILFKTLIISLCLIFIFYTILFSLERINNTSEYNMVATRTVVANIIQNQSWYNHLIGNGINILSSPIVIDGYDVYDYSFRDSGFFINLYYSFGLIGFVLFILWARLKIKNNIHLLIFFIILQSKFDYLQPVFWLLIFTISILNEKKLNHHGSIYSNTKLSY</sequence>
<keyword evidence="1" id="KW-0472">Membrane</keyword>
<protein>
    <submittedName>
        <fullName evidence="2">Putative O-antigen ligase</fullName>
    </submittedName>
</protein>
<feature type="transmembrane region" description="Helical" evidence="1">
    <location>
        <begin position="70"/>
        <end position="91"/>
    </location>
</feature>
<dbReference type="GO" id="GO:0016874">
    <property type="term" value="F:ligase activity"/>
    <property type="evidence" value="ECO:0007669"/>
    <property type="project" value="UniProtKB-KW"/>
</dbReference>
<reference evidence="2 3" key="1">
    <citation type="submission" date="2015-07" db="EMBL/GenBank/DDBJ databases">
        <title>ATOL: Assembling a taxonomically balanced genome-scale reconstruction of the evolutionary history of the Enterobacteriaceae.</title>
        <authorList>
            <person name="Plunkett G.III."/>
            <person name="Neeno-Eckwall E.C."/>
            <person name="Glasner J.D."/>
            <person name="Perna N.T."/>
        </authorList>
    </citation>
    <scope>NUCLEOTIDE SEQUENCE [LARGE SCALE GENOMIC DNA]</scope>
    <source>
        <strain evidence="2 3">ATCC 35017</strain>
    </source>
</reference>
<feature type="transmembrane region" description="Helical" evidence="1">
    <location>
        <begin position="129"/>
        <end position="149"/>
    </location>
</feature>
<keyword evidence="2" id="KW-0436">Ligase</keyword>
<accession>A0A0N0IAZ4</accession>
<evidence type="ECO:0000313" key="3">
    <source>
        <dbReference type="Proteomes" id="UP000053226"/>
    </source>
</evidence>
<comment type="caution">
    <text evidence="2">The sequence shown here is derived from an EMBL/GenBank/DDBJ whole genome shotgun (WGS) entry which is preliminary data.</text>
</comment>
<feature type="transmembrane region" description="Helical" evidence="1">
    <location>
        <begin position="97"/>
        <end position="117"/>
    </location>
</feature>
<evidence type="ECO:0000313" key="2">
    <source>
        <dbReference type="EMBL" id="KPD03161.1"/>
    </source>
</evidence>
<name>A0A0N0IAZ4_9GAMM</name>